<keyword evidence="9 19" id="KW-0812">Transmembrane</keyword>
<evidence type="ECO:0000256" key="14">
    <source>
        <dbReference type="ARBA" id="ARBA00022989"/>
    </source>
</evidence>
<feature type="domain" description="PDZ" evidence="20">
    <location>
        <begin position="1028"/>
        <end position="1108"/>
    </location>
</feature>
<dbReference type="InterPro" id="IPR036034">
    <property type="entry name" value="PDZ_sf"/>
</dbReference>
<dbReference type="Pfam" id="PF01061">
    <property type="entry name" value="ABC2_membrane"/>
    <property type="match status" value="1"/>
</dbReference>
<dbReference type="GO" id="GO:0042632">
    <property type="term" value="P:cholesterol homeostasis"/>
    <property type="evidence" value="ECO:0007669"/>
    <property type="project" value="TreeGrafter"/>
</dbReference>
<comment type="subcellular location">
    <subcellularLocation>
        <location evidence="2">Cell membrane</location>
    </subcellularLocation>
    <subcellularLocation>
        <location evidence="1">Endomembrane system</location>
        <topology evidence="1">Multi-pass membrane protein</topology>
    </subcellularLocation>
    <subcellularLocation>
        <location evidence="3">Mitochondrion membrane</location>
    </subcellularLocation>
</comment>
<evidence type="ECO:0000256" key="15">
    <source>
        <dbReference type="ARBA" id="ARBA00023065"/>
    </source>
</evidence>
<organism evidence="22 23">
    <name type="scientific">Labeo rohita</name>
    <name type="common">Indian major carp</name>
    <name type="synonym">Cyprinus rohita</name>
    <dbReference type="NCBI Taxonomy" id="84645"/>
    <lineage>
        <taxon>Eukaryota</taxon>
        <taxon>Metazoa</taxon>
        <taxon>Chordata</taxon>
        <taxon>Craniata</taxon>
        <taxon>Vertebrata</taxon>
        <taxon>Euteleostomi</taxon>
        <taxon>Actinopterygii</taxon>
        <taxon>Neopterygii</taxon>
        <taxon>Teleostei</taxon>
        <taxon>Ostariophysi</taxon>
        <taxon>Cypriniformes</taxon>
        <taxon>Cyprinidae</taxon>
        <taxon>Labeoninae</taxon>
        <taxon>Labeonini</taxon>
        <taxon>Labeo</taxon>
    </lineage>
</organism>
<dbReference type="InterPro" id="IPR017871">
    <property type="entry name" value="ABC_transporter-like_CS"/>
</dbReference>
<dbReference type="PROSITE" id="PS50893">
    <property type="entry name" value="ABC_TRANSPORTER_2"/>
    <property type="match status" value="1"/>
</dbReference>
<dbReference type="GO" id="GO:0045259">
    <property type="term" value="C:proton-transporting ATP synthase complex"/>
    <property type="evidence" value="ECO:0007669"/>
    <property type="project" value="UniProtKB-KW"/>
</dbReference>
<dbReference type="InterPro" id="IPR013525">
    <property type="entry name" value="ABC2_TM"/>
</dbReference>
<dbReference type="GO" id="GO:0005886">
    <property type="term" value="C:plasma membrane"/>
    <property type="evidence" value="ECO:0007669"/>
    <property type="project" value="UniProtKB-SubCell"/>
</dbReference>
<evidence type="ECO:0000256" key="3">
    <source>
        <dbReference type="ARBA" id="ARBA00004325"/>
    </source>
</evidence>
<comment type="similarity">
    <text evidence="4">Belongs to the ATPase g subunit family.</text>
</comment>
<keyword evidence="7" id="KW-1003">Cell membrane</keyword>
<dbReference type="STRING" id="84645.A0A498LUB5"/>
<keyword evidence="12 22" id="KW-0067">ATP-binding</keyword>
<dbReference type="InterPro" id="IPR027417">
    <property type="entry name" value="P-loop_NTPase"/>
</dbReference>
<dbReference type="InterPro" id="IPR003593">
    <property type="entry name" value="AAA+_ATPase"/>
</dbReference>
<dbReference type="Gene3D" id="3.40.50.300">
    <property type="entry name" value="P-loop containing nucleotide triphosphate hydrolases"/>
    <property type="match status" value="1"/>
</dbReference>
<evidence type="ECO:0000256" key="11">
    <source>
        <dbReference type="ARBA" id="ARBA00022781"/>
    </source>
</evidence>
<comment type="caution">
    <text evidence="22">The sequence shown here is derived from an EMBL/GenBank/DDBJ whole genome shotgun (WGS) entry which is preliminary data.</text>
</comment>
<accession>A0A498LUB5</accession>
<name>A0A498LUB5_LABRO</name>
<protein>
    <submittedName>
        <fullName evidence="22">ATP-binding cassette sub-family G member 4</fullName>
    </submittedName>
</protein>
<dbReference type="SUPFAM" id="SSF50156">
    <property type="entry name" value="PDZ domain-like"/>
    <property type="match status" value="4"/>
</dbReference>
<dbReference type="SMART" id="SM00382">
    <property type="entry name" value="AAA"/>
    <property type="match status" value="1"/>
</dbReference>
<gene>
    <name evidence="22" type="ORF">ROHU_030743</name>
</gene>
<feature type="domain" description="ABC transporter" evidence="21">
    <location>
        <begin position="58"/>
        <end position="298"/>
    </location>
</feature>
<dbReference type="Pfam" id="PF00595">
    <property type="entry name" value="PDZ"/>
    <property type="match status" value="4"/>
</dbReference>
<dbReference type="GO" id="GO:0016887">
    <property type="term" value="F:ATP hydrolysis activity"/>
    <property type="evidence" value="ECO:0007669"/>
    <property type="project" value="InterPro"/>
</dbReference>
<evidence type="ECO:0000256" key="4">
    <source>
        <dbReference type="ARBA" id="ARBA00005699"/>
    </source>
</evidence>
<feature type="transmembrane region" description="Helical" evidence="19">
    <location>
        <begin position="531"/>
        <end position="553"/>
    </location>
</feature>
<evidence type="ECO:0000256" key="10">
    <source>
        <dbReference type="ARBA" id="ARBA00022741"/>
    </source>
</evidence>
<evidence type="ECO:0000313" key="22">
    <source>
        <dbReference type="EMBL" id="RXN10384.1"/>
    </source>
</evidence>
<evidence type="ECO:0000256" key="8">
    <source>
        <dbReference type="ARBA" id="ARBA00022547"/>
    </source>
</evidence>
<evidence type="ECO:0000256" key="9">
    <source>
        <dbReference type="ARBA" id="ARBA00022692"/>
    </source>
</evidence>
<evidence type="ECO:0000256" key="2">
    <source>
        <dbReference type="ARBA" id="ARBA00004236"/>
    </source>
</evidence>
<reference evidence="22 23" key="1">
    <citation type="submission" date="2018-03" db="EMBL/GenBank/DDBJ databases">
        <title>Draft genome sequence of Rohu Carp (Labeo rohita).</title>
        <authorList>
            <person name="Das P."/>
            <person name="Kushwaha B."/>
            <person name="Joshi C.G."/>
            <person name="Kumar D."/>
            <person name="Nagpure N.S."/>
            <person name="Sahoo L."/>
            <person name="Das S.P."/>
            <person name="Bit A."/>
            <person name="Patnaik S."/>
            <person name="Meher P.K."/>
            <person name="Jayasankar P."/>
            <person name="Koringa P.G."/>
            <person name="Patel N.V."/>
            <person name="Hinsu A.T."/>
            <person name="Kumar R."/>
            <person name="Pandey M."/>
            <person name="Agarwal S."/>
            <person name="Srivastava S."/>
            <person name="Singh M."/>
            <person name="Iquebal M.A."/>
            <person name="Jaiswal S."/>
            <person name="Angadi U.B."/>
            <person name="Kumar N."/>
            <person name="Raza M."/>
            <person name="Shah T.M."/>
            <person name="Rai A."/>
            <person name="Jena J.K."/>
        </authorList>
    </citation>
    <scope>NUCLEOTIDE SEQUENCE [LARGE SCALE GENOMIC DNA]</scope>
    <source>
        <strain evidence="22">DASCIFA01</strain>
        <tissue evidence="22">Testis</tissue>
    </source>
</reference>
<dbReference type="InterPro" id="IPR006808">
    <property type="entry name" value="ATP_synth_F0_gsu_mt"/>
</dbReference>
<dbReference type="CDD" id="cd06768">
    <property type="entry name" value="PDZ_NHERF-like"/>
    <property type="match status" value="4"/>
</dbReference>
<proteinExistence type="evidence at protein level"/>
<dbReference type="InterPro" id="IPR001478">
    <property type="entry name" value="PDZ"/>
</dbReference>
<dbReference type="PANTHER" id="PTHR48041">
    <property type="entry name" value="ABC TRANSPORTER G FAMILY MEMBER 28"/>
    <property type="match status" value="1"/>
</dbReference>
<feature type="domain" description="PDZ" evidence="20">
    <location>
        <begin position="782"/>
        <end position="862"/>
    </location>
</feature>
<evidence type="ECO:0000256" key="6">
    <source>
        <dbReference type="ARBA" id="ARBA00022448"/>
    </source>
</evidence>
<feature type="domain" description="PDZ" evidence="20">
    <location>
        <begin position="890"/>
        <end position="973"/>
    </location>
</feature>
<feature type="transmembrane region" description="Helical" evidence="19">
    <location>
        <begin position="614"/>
        <end position="636"/>
    </location>
</feature>
<dbReference type="Pfam" id="PF19055">
    <property type="entry name" value="ABC2_membrane_7"/>
    <property type="match status" value="1"/>
</dbReference>
<evidence type="ECO:0000256" key="7">
    <source>
        <dbReference type="ARBA" id="ARBA00022475"/>
    </source>
</evidence>
<dbReference type="AlphaFoldDB" id="A0A498LUB5"/>
<comment type="similarity">
    <text evidence="5">Belongs to the ABC transporter superfamily. ABCG family. Eye pigment precursor importer (TC 3.A.1.204) subfamily.</text>
</comment>
<dbReference type="CDD" id="cd03213">
    <property type="entry name" value="ABCG_EPDR"/>
    <property type="match status" value="1"/>
</dbReference>
<dbReference type="Proteomes" id="UP000290572">
    <property type="component" value="Unassembled WGS sequence"/>
</dbReference>
<feature type="domain" description="PDZ" evidence="20">
    <location>
        <begin position="671"/>
        <end position="753"/>
    </location>
</feature>
<dbReference type="GO" id="GO:0005524">
    <property type="term" value="F:ATP binding"/>
    <property type="evidence" value="ECO:0007669"/>
    <property type="project" value="UniProtKB-KW"/>
</dbReference>
<keyword evidence="15" id="KW-0406">Ion transport</keyword>
<keyword evidence="6" id="KW-0813">Transport</keyword>
<evidence type="ECO:0000259" key="20">
    <source>
        <dbReference type="PROSITE" id="PS50106"/>
    </source>
</evidence>
<evidence type="ECO:0000256" key="16">
    <source>
        <dbReference type="ARBA" id="ARBA00023128"/>
    </source>
</evidence>
<feature type="transmembrane region" description="Helical" evidence="19">
    <location>
        <begin position="423"/>
        <end position="446"/>
    </location>
</feature>
<evidence type="ECO:0000256" key="17">
    <source>
        <dbReference type="ARBA" id="ARBA00023136"/>
    </source>
</evidence>
<dbReference type="Pfam" id="PF00005">
    <property type="entry name" value="ABC_tran"/>
    <property type="match status" value="1"/>
</dbReference>
<dbReference type="GO" id="GO:0034041">
    <property type="term" value="F:ABC-type sterol transporter activity"/>
    <property type="evidence" value="ECO:0007669"/>
    <property type="project" value="TreeGrafter"/>
</dbReference>
<dbReference type="GO" id="GO:0031966">
    <property type="term" value="C:mitochondrial membrane"/>
    <property type="evidence" value="ECO:0007669"/>
    <property type="project" value="UniProtKB-SubCell"/>
</dbReference>
<evidence type="ECO:0000313" key="23">
    <source>
        <dbReference type="Proteomes" id="UP000290572"/>
    </source>
</evidence>
<dbReference type="InterPro" id="IPR003439">
    <property type="entry name" value="ABC_transporter-like_ATP-bd"/>
</dbReference>
<dbReference type="GO" id="GO:0033344">
    <property type="term" value="P:cholesterol efflux"/>
    <property type="evidence" value="ECO:0007669"/>
    <property type="project" value="UniProtKB-ARBA"/>
</dbReference>
<keyword evidence="16" id="KW-0496">Mitochondrion</keyword>
<evidence type="ECO:0000256" key="13">
    <source>
        <dbReference type="ARBA" id="ARBA00022967"/>
    </source>
</evidence>
<keyword evidence="18" id="KW-0066">ATP synthesis</keyword>
<dbReference type="InterPro" id="IPR043926">
    <property type="entry name" value="ABCG_dom"/>
</dbReference>
<keyword evidence="10" id="KW-0547">Nucleotide-binding</keyword>
<dbReference type="PROSITE" id="PS50106">
    <property type="entry name" value="PDZ"/>
    <property type="match status" value="4"/>
</dbReference>
<dbReference type="GO" id="GO:0015078">
    <property type="term" value="F:proton transmembrane transporter activity"/>
    <property type="evidence" value="ECO:0007669"/>
    <property type="project" value="InterPro"/>
</dbReference>
<keyword evidence="23" id="KW-1185">Reference proteome</keyword>
<dbReference type="SMART" id="SM00228">
    <property type="entry name" value="PDZ"/>
    <property type="match status" value="4"/>
</dbReference>
<evidence type="ECO:0000259" key="21">
    <source>
        <dbReference type="PROSITE" id="PS50893"/>
    </source>
</evidence>
<sequence length="1231" mass="136452">MAARSLEPGSVSIPMEETKRAGGALPDAAMLTHLKKVENHITEAQRFSHLPRRSAVDLEFTELSYTIREGPCWRRRGFKALLKCLSGKFCSRELIGIMGPSGAGKSTLMNILAGYRETGMKGQILVNGRPRDLRTFRKMSCYIMQDDMLLPHLTTREAMMVSANLKLNENMEVKKELVNEILTALGLQECAHTRTISLSGGQCKRLAIALELVNNPPVMFFDEPTSGLDSASCFQVVSLMKSLAQGGRTIICTIHQPSAKLFEMFDKLYILSQGQCIYKGTVPYLIPYLKNLGLHCPTYHNPADFIIEVASGEYGDLNPVLFEAVQGGLCSDEGKKNSSDKNDATTSCPSQCYNDSGYIEKHTFATSTLTQFCILFKRTFITICRDMVLTHLRVMSHLCIGVLIGLLYLNIGNDASKVFNNTGFLFFSMLFLMFAALMPTVLTFPLEMSVFIREHLNYWYSLKAYYLAKTMADIPFQIICPIMYCSIVYWMTEQPPEAGRYLLFMALSTSTALVAQSLGLLIGAASTSLQVATFVGPVSAIPVLLFSGFFVNFDTIPKYLQWSSYVSYVRYGFEGVILSIYGMNRSELECPGVVCKFQKPEEVLQLLDVEDAKLYVDFMVLGVFFLILRLATYLVLRYKVKRFTFNPKEGIDNPAMVNADDTEPVSKPSPRVCVLRREERETFGFRLCEEVEQQGHIIRQLDSLGVAERSGLKDGDRLLEVNEMFVDNVEHTEVARRIQVSGSHLCFLVLDKKAYERAVSEGHDLKELAEASRGDGWKPPRLCYIMRDAPGLGLNIQPVEGEKGKFTVSPVKGGAAEKAGVKKGDRLIWIDGAMASELPHSAISKLVKKCKNHMTVLVIDSDSEKSYARRKMPILPAMAEAENMPYRPRRLHLAIGSKGYGFLLRQEKTAAGRTVHMVREVDKGSPAERGSIKEGEMLLEVNGESTESLSHSQVVSKIRASGQQVTLTTMPPQGQDFYTKLGLSPLLFCVDVTSGSPEELKETPVMVKPAVPSTEPQEDEQINPNVRRCILERGSAGFGFNLGCVQQKPGTFISQVAAGGPGQSSGLLQGDVVVEVNGQNVEKESMEDVILHVKRGDALSLLVVDQKGYDWLKKNGKPITVNKLAPISEVEENVSSPAEPPTLKTAAVNYSKPRLATFWYYARVELVPPTPAEIPKAISGFQDLLKGFQSGRLGQTTVRDALRNGLVATEVLMWFYIGEIIGKRGLVGYDV</sequence>
<dbReference type="Gene3D" id="2.30.42.10">
    <property type="match status" value="4"/>
</dbReference>
<keyword evidence="11" id="KW-0375">Hydrogen ion transport</keyword>
<keyword evidence="13" id="KW-1278">Translocase</keyword>
<evidence type="ECO:0007829" key="24">
    <source>
        <dbReference type="PeptideAtlas" id="A0A498LUB5"/>
    </source>
</evidence>
<dbReference type="EMBL" id="QBIY01013204">
    <property type="protein sequence ID" value="RXN10384.1"/>
    <property type="molecule type" value="Genomic_DNA"/>
</dbReference>
<evidence type="ECO:0000256" key="1">
    <source>
        <dbReference type="ARBA" id="ARBA00004127"/>
    </source>
</evidence>
<keyword evidence="24" id="KW-1267">Proteomics identification</keyword>
<evidence type="ECO:0000256" key="12">
    <source>
        <dbReference type="ARBA" id="ARBA00022840"/>
    </source>
</evidence>
<keyword evidence="8" id="KW-0138">CF(0)</keyword>
<keyword evidence="17 19" id="KW-0472">Membrane</keyword>
<feature type="transmembrane region" description="Helical" evidence="19">
    <location>
        <begin position="394"/>
        <end position="411"/>
    </location>
</feature>
<dbReference type="PANTHER" id="PTHR48041:SF75">
    <property type="entry name" value="ATP-BINDING CASSETTE SUB-FAMILY G MEMBER 4"/>
    <property type="match status" value="1"/>
</dbReference>
<feature type="transmembrane region" description="Helical" evidence="19">
    <location>
        <begin position="466"/>
        <end position="490"/>
    </location>
</feature>
<dbReference type="GO" id="GO:0015986">
    <property type="term" value="P:proton motive force-driven ATP synthesis"/>
    <property type="evidence" value="ECO:0007669"/>
    <property type="project" value="InterPro"/>
</dbReference>
<evidence type="ECO:0000256" key="19">
    <source>
        <dbReference type="SAM" id="Phobius"/>
    </source>
</evidence>
<feature type="transmembrane region" description="Helical" evidence="19">
    <location>
        <begin position="502"/>
        <end position="525"/>
    </location>
</feature>
<dbReference type="PROSITE" id="PS00211">
    <property type="entry name" value="ABC_TRANSPORTER_1"/>
    <property type="match status" value="1"/>
</dbReference>
<keyword evidence="14 19" id="KW-1133">Transmembrane helix</keyword>
<dbReference type="SUPFAM" id="SSF52540">
    <property type="entry name" value="P-loop containing nucleoside triphosphate hydrolases"/>
    <property type="match status" value="1"/>
</dbReference>
<evidence type="ECO:0000256" key="18">
    <source>
        <dbReference type="ARBA" id="ARBA00023310"/>
    </source>
</evidence>
<evidence type="ECO:0000256" key="5">
    <source>
        <dbReference type="ARBA" id="ARBA00005814"/>
    </source>
</evidence>
<dbReference type="GO" id="GO:0012505">
    <property type="term" value="C:endomembrane system"/>
    <property type="evidence" value="ECO:0007669"/>
    <property type="project" value="UniProtKB-SubCell"/>
</dbReference>
<dbReference type="Pfam" id="PF04718">
    <property type="entry name" value="ATP-synt_G"/>
    <property type="match status" value="1"/>
</dbReference>
<dbReference type="FunFam" id="3.40.50.300:FF:000267">
    <property type="entry name" value="ATP-binding cassette, sub-family G (WHITE), member 1"/>
    <property type="match status" value="1"/>
</dbReference>
<dbReference type="InterPro" id="IPR050352">
    <property type="entry name" value="ABCG_transporters"/>
</dbReference>